<dbReference type="Proteomes" id="UP000297245">
    <property type="component" value="Unassembled WGS sequence"/>
</dbReference>
<organism evidence="3 4">
    <name type="scientific">Dendrothele bispora (strain CBS 962.96)</name>
    <dbReference type="NCBI Taxonomy" id="1314807"/>
    <lineage>
        <taxon>Eukaryota</taxon>
        <taxon>Fungi</taxon>
        <taxon>Dikarya</taxon>
        <taxon>Basidiomycota</taxon>
        <taxon>Agaricomycotina</taxon>
        <taxon>Agaricomycetes</taxon>
        <taxon>Agaricomycetidae</taxon>
        <taxon>Agaricales</taxon>
        <taxon>Agaricales incertae sedis</taxon>
        <taxon>Dendrothele</taxon>
    </lineage>
</organism>
<dbReference type="InterPro" id="IPR040521">
    <property type="entry name" value="KDZ"/>
</dbReference>
<feature type="non-terminal residue" evidence="3">
    <location>
        <position position="1"/>
    </location>
</feature>
<feature type="domain" description="CxC2-like cysteine cluster KDZ transposase-associated" evidence="2">
    <location>
        <begin position="13"/>
        <end position="118"/>
    </location>
</feature>
<sequence length="879" mass="100290">QRWSDNHFTPTTLAKLGLTIQLGHLSMYCRNPQSCHQYFRVLHTNGIHKVNLNFCGCERELPPAIQLLRRGLYPATHDVPKTVATFSLLKLLHHLSITSKGSNHDFYRTLERLTNNTGINIPKSRYAPLRRMTTQWRHLKLLKRGGRAQENDPERVLHTKDGELAVRCPSCPYPGLNIPMDLSQVPKEFWFLYRVLLVMDANFKLKNQLVSSYSRDPGLGVGWAYFVPCEKYEKYLLANIQEDEISTCVGFGALAQASTRFSRGMRSTGVGGVLCERTDMLMPNGLGNIPKGERYACMDFIFAYSLKTFVHVLWLLLSYDIACQWFVNLFARMSNTWSDDMRPTQILNSENVVPAVGKFHEPAHLQKDHEQYSFNLIAGVGHSNGEGPERLWAAHNAVAYSTKPMGPGSRQDVLDDHFAAWNWGKLIGMAHNGWTIRLPQHLVRSWEDICVTWEKAPFPKQVENPFEVSDEFLDEEEALKELEAEDAQRRAVGGVAWNDVSAPGFIAMGLELEQTWYRLRGIYMPGLLQMLVDLQEEVEGASSEHTNPEAVKLWLPSSIPADRRPSVCMPELVQIEDRLRTAQCNSALHALRHTLRVKSRMVLFKNANIAGQRPGLRSRAIIDRVHERAKKYAERYRRGREAKLSLIGPGDWEKVLRVLKNEDIRSYRDQVRYKKGAGRHGTNEDSWEPRVGAGGDGDGDEDEDEEMTLWNDVRPERRRVARREDLSRDGTGETRRINSWIWISGPGMNMEDGADEGNEICRSEWCRSRARARRATEEVLLLKEEMRRTSVFLGWKEKWWKDRAGVRNSEAGLESGIREGLTAYASKQASLYRELDLSFRALWTTPLQELDLDGGIHLGSEAEEDDDDDASGDEDDVEQ</sequence>
<accession>A0A4S8L0Y9</accession>
<evidence type="ECO:0000313" key="4">
    <source>
        <dbReference type="Proteomes" id="UP000297245"/>
    </source>
</evidence>
<dbReference type="EMBL" id="ML179759">
    <property type="protein sequence ID" value="THU82072.1"/>
    <property type="molecule type" value="Genomic_DNA"/>
</dbReference>
<keyword evidence="4" id="KW-1185">Reference proteome</keyword>
<protein>
    <recommendedName>
        <fullName evidence="2">CxC2-like cysteine cluster KDZ transposase-associated domain-containing protein</fullName>
    </recommendedName>
</protein>
<name>A0A4S8L0Y9_DENBC</name>
<feature type="compositionally biased region" description="Acidic residues" evidence="1">
    <location>
        <begin position="697"/>
        <end position="707"/>
    </location>
</feature>
<dbReference type="InterPro" id="IPR041457">
    <property type="entry name" value="CxC2_KDZ-assoc"/>
</dbReference>
<evidence type="ECO:0000259" key="2">
    <source>
        <dbReference type="Pfam" id="PF18803"/>
    </source>
</evidence>
<feature type="compositionally biased region" description="Acidic residues" evidence="1">
    <location>
        <begin position="861"/>
        <end position="879"/>
    </location>
</feature>
<evidence type="ECO:0000313" key="3">
    <source>
        <dbReference type="EMBL" id="THU82072.1"/>
    </source>
</evidence>
<proteinExistence type="predicted"/>
<dbReference type="OrthoDB" id="2682806at2759"/>
<feature type="region of interest" description="Disordered" evidence="1">
    <location>
        <begin position="854"/>
        <end position="879"/>
    </location>
</feature>
<evidence type="ECO:0000256" key="1">
    <source>
        <dbReference type="SAM" id="MobiDB-lite"/>
    </source>
</evidence>
<dbReference type="AlphaFoldDB" id="A0A4S8L0Y9"/>
<feature type="region of interest" description="Disordered" evidence="1">
    <location>
        <begin position="674"/>
        <end position="710"/>
    </location>
</feature>
<dbReference type="Pfam" id="PF18758">
    <property type="entry name" value="KDZ"/>
    <property type="match status" value="1"/>
</dbReference>
<reference evidence="3 4" key="1">
    <citation type="journal article" date="2019" name="Nat. Ecol. Evol.">
        <title>Megaphylogeny resolves global patterns of mushroom evolution.</title>
        <authorList>
            <person name="Varga T."/>
            <person name="Krizsan K."/>
            <person name="Foldi C."/>
            <person name="Dima B."/>
            <person name="Sanchez-Garcia M."/>
            <person name="Sanchez-Ramirez S."/>
            <person name="Szollosi G.J."/>
            <person name="Szarkandi J.G."/>
            <person name="Papp V."/>
            <person name="Albert L."/>
            <person name="Andreopoulos W."/>
            <person name="Angelini C."/>
            <person name="Antonin V."/>
            <person name="Barry K.W."/>
            <person name="Bougher N.L."/>
            <person name="Buchanan P."/>
            <person name="Buyck B."/>
            <person name="Bense V."/>
            <person name="Catcheside P."/>
            <person name="Chovatia M."/>
            <person name="Cooper J."/>
            <person name="Damon W."/>
            <person name="Desjardin D."/>
            <person name="Finy P."/>
            <person name="Geml J."/>
            <person name="Haridas S."/>
            <person name="Hughes K."/>
            <person name="Justo A."/>
            <person name="Karasinski D."/>
            <person name="Kautmanova I."/>
            <person name="Kiss B."/>
            <person name="Kocsube S."/>
            <person name="Kotiranta H."/>
            <person name="LaButti K.M."/>
            <person name="Lechner B.E."/>
            <person name="Liimatainen K."/>
            <person name="Lipzen A."/>
            <person name="Lukacs Z."/>
            <person name="Mihaltcheva S."/>
            <person name="Morgado L.N."/>
            <person name="Niskanen T."/>
            <person name="Noordeloos M.E."/>
            <person name="Ohm R.A."/>
            <person name="Ortiz-Santana B."/>
            <person name="Ovrebo C."/>
            <person name="Racz N."/>
            <person name="Riley R."/>
            <person name="Savchenko A."/>
            <person name="Shiryaev A."/>
            <person name="Soop K."/>
            <person name="Spirin V."/>
            <person name="Szebenyi C."/>
            <person name="Tomsovsky M."/>
            <person name="Tulloss R.E."/>
            <person name="Uehling J."/>
            <person name="Grigoriev I.V."/>
            <person name="Vagvolgyi C."/>
            <person name="Papp T."/>
            <person name="Martin F.M."/>
            <person name="Miettinen O."/>
            <person name="Hibbett D.S."/>
            <person name="Nagy L.G."/>
        </authorList>
    </citation>
    <scope>NUCLEOTIDE SEQUENCE [LARGE SCALE GENOMIC DNA]</scope>
    <source>
        <strain evidence="3 4">CBS 962.96</strain>
    </source>
</reference>
<dbReference type="Pfam" id="PF18803">
    <property type="entry name" value="CxC2"/>
    <property type="match status" value="1"/>
</dbReference>
<gene>
    <name evidence="3" type="ORF">K435DRAFT_692249</name>
</gene>